<dbReference type="InterPro" id="IPR036291">
    <property type="entry name" value="NAD(P)-bd_dom_sf"/>
</dbReference>
<dbReference type="PIRSF" id="PIRSF000188">
    <property type="entry name" value="Phe_leu_dh"/>
    <property type="match status" value="1"/>
</dbReference>
<dbReference type="AlphaFoldDB" id="A0A8H9IT84"/>
<sequence>MEHEDLTVRRGRRSGLPVIIAVHSRALGPAVGGVRLRRYSSWRDGVDDALRLSEAMTAKCAAAGLAFGGGKSVIALDEDTPLTPSLRQAALDDLGELIAAHDGSYLAGPDVGTGPADMLVLRQHSPHVFCLPEENGGTGTSSIPTAVGVLAALRAGVRHVFGADSVARLTVVISGLGSVGSLIAQGLPGARVVVSDVDSSRRDPAYEWVSPAEALRTPADIFVPAAVGGVFSPETVANVQARLVVGPANNQLTAYLVAGLLAERGVTWIPDFVASAGGVIYTLGREVEHLTHEEAMARVEGIGSTVDSLLGSARTPLDAAMDLVRERLTRPRADLASR</sequence>
<dbReference type="GO" id="GO:0000166">
    <property type="term" value="F:nucleotide binding"/>
    <property type="evidence" value="ECO:0007669"/>
    <property type="project" value="UniProtKB-KW"/>
</dbReference>
<evidence type="ECO:0000256" key="4">
    <source>
        <dbReference type="PIRSR" id="PIRSR000188-1"/>
    </source>
</evidence>
<dbReference type="GO" id="GO:0016639">
    <property type="term" value="F:oxidoreductase activity, acting on the CH-NH2 group of donors, NAD or NADP as acceptor"/>
    <property type="evidence" value="ECO:0007669"/>
    <property type="project" value="InterPro"/>
</dbReference>
<dbReference type="SUPFAM" id="SSF51735">
    <property type="entry name" value="NAD(P)-binding Rossmann-fold domains"/>
    <property type="match status" value="1"/>
</dbReference>
<dbReference type="SMART" id="SM00839">
    <property type="entry name" value="ELFV_dehydrog"/>
    <property type="match status" value="1"/>
</dbReference>
<gene>
    <name evidence="8" type="ORF">GCM10017566_21760</name>
</gene>
<dbReference type="Gene3D" id="3.40.50.720">
    <property type="entry name" value="NAD(P)-binding Rossmann-like Domain"/>
    <property type="match status" value="1"/>
</dbReference>
<dbReference type="Proteomes" id="UP000658656">
    <property type="component" value="Unassembled WGS sequence"/>
</dbReference>
<evidence type="ECO:0000256" key="3">
    <source>
        <dbReference type="ARBA" id="ARBA00023027"/>
    </source>
</evidence>
<evidence type="ECO:0000256" key="1">
    <source>
        <dbReference type="ARBA" id="ARBA00006382"/>
    </source>
</evidence>
<dbReference type="RefSeq" id="WP_145938557.1">
    <property type="nucleotide sequence ID" value="NZ_BNAV01000002.1"/>
</dbReference>
<feature type="domain" description="Glutamate/phenylalanine/leucine/valine/L-tryptophan dehydrogenase C-terminal" evidence="7">
    <location>
        <begin position="142"/>
        <end position="338"/>
    </location>
</feature>
<dbReference type="InterPro" id="IPR006095">
    <property type="entry name" value="Glu/Leu/Phe/Val/Trp_DH"/>
</dbReference>
<dbReference type="GO" id="GO:0006520">
    <property type="term" value="P:amino acid metabolic process"/>
    <property type="evidence" value="ECO:0007669"/>
    <property type="project" value="InterPro"/>
</dbReference>
<dbReference type="OrthoDB" id="9803297at2"/>
<protein>
    <submittedName>
        <fullName evidence="8">Leucine dehydrogenase</fullName>
    </submittedName>
</protein>
<proteinExistence type="inferred from homology"/>
<evidence type="ECO:0000256" key="5">
    <source>
        <dbReference type="PIRSR" id="PIRSR000188-2"/>
    </source>
</evidence>
<accession>A0A8H9IT84</accession>
<dbReference type="Pfam" id="PF00208">
    <property type="entry name" value="ELFV_dehydrog"/>
    <property type="match status" value="1"/>
</dbReference>
<evidence type="ECO:0000313" key="9">
    <source>
        <dbReference type="Proteomes" id="UP000658656"/>
    </source>
</evidence>
<organism evidence="8 9">
    <name type="scientific">Amycolatopsis bartoniae</name>
    <dbReference type="NCBI Taxonomy" id="941986"/>
    <lineage>
        <taxon>Bacteria</taxon>
        <taxon>Bacillati</taxon>
        <taxon>Actinomycetota</taxon>
        <taxon>Actinomycetes</taxon>
        <taxon>Pseudonocardiales</taxon>
        <taxon>Pseudonocardiaceae</taxon>
        <taxon>Amycolatopsis</taxon>
    </lineage>
</organism>
<comment type="caution">
    <text evidence="8">The sequence shown here is derived from an EMBL/GenBank/DDBJ whole genome shotgun (WGS) entry which is preliminary data.</text>
</comment>
<evidence type="ECO:0000256" key="6">
    <source>
        <dbReference type="RuleBase" id="RU004417"/>
    </source>
</evidence>
<dbReference type="Pfam" id="PF02812">
    <property type="entry name" value="ELFV_dehydrog_N"/>
    <property type="match status" value="1"/>
</dbReference>
<dbReference type="PRINTS" id="PR00082">
    <property type="entry name" value="GLFDHDRGNASE"/>
</dbReference>
<keyword evidence="3 5" id="KW-0520">NAD</keyword>
<reference evidence="8" key="2">
    <citation type="submission" date="2020-09" db="EMBL/GenBank/DDBJ databases">
        <authorList>
            <person name="Sun Q."/>
            <person name="Zhou Y."/>
        </authorList>
    </citation>
    <scope>NUCLEOTIDE SEQUENCE</scope>
    <source>
        <strain evidence="8">CGMCC 4.7679</strain>
    </source>
</reference>
<dbReference type="EMBL" id="BNAV01000002">
    <property type="protein sequence ID" value="GHF48100.1"/>
    <property type="molecule type" value="Genomic_DNA"/>
</dbReference>
<keyword evidence="5" id="KW-0547">Nucleotide-binding</keyword>
<evidence type="ECO:0000256" key="2">
    <source>
        <dbReference type="ARBA" id="ARBA00023002"/>
    </source>
</evidence>
<name>A0A8H9IT84_9PSEU</name>
<dbReference type="InterPro" id="IPR006097">
    <property type="entry name" value="Glu/Leu/Phe/Val/Trp_DH_dimer"/>
</dbReference>
<dbReference type="PANTHER" id="PTHR42722">
    <property type="entry name" value="LEUCINE DEHYDROGENASE"/>
    <property type="match status" value="1"/>
</dbReference>
<feature type="binding site" evidence="5">
    <location>
        <begin position="175"/>
        <end position="180"/>
    </location>
    <ligand>
        <name>NAD(+)</name>
        <dbReference type="ChEBI" id="CHEBI:57540"/>
    </ligand>
</feature>
<evidence type="ECO:0000259" key="7">
    <source>
        <dbReference type="SMART" id="SM00839"/>
    </source>
</evidence>
<dbReference type="InterPro" id="IPR006096">
    <property type="entry name" value="Glu/Leu/Phe/Val/Trp_DH_C"/>
</dbReference>
<keyword evidence="9" id="KW-1185">Reference proteome</keyword>
<reference evidence="8" key="1">
    <citation type="journal article" date="2014" name="Int. J. Syst. Evol. Microbiol.">
        <title>Complete genome sequence of Corynebacterium casei LMG S-19264T (=DSM 44701T), isolated from a smear-ripened cheese.</title>
        <authorList>
            <consortium name="US DOE Joint Genome Institute (JGI-PGF)"/>
            <person name="Walter F."/>
            <person name="Albersmeier A."/>
            <person name="Kalinowski J."/>
            <person name="Ruckert C."/>
        </authorList>
    </citation>
    <scope>NUCLEOTIDE SEQUENCE</scope>
    <source>
        <strain evidence="8">CGMCC 4.7679</strain>
    </source>
</reference>
<feature type="active site" description="Proton donor/acceptor" evidence="4">
    <location>
        <position position="71"/>
    </location>
</feature>
<keyword evidence="2 6" id="KW-0560">Oxidoreductase</keyword>
<dbReference type="SUPFAM" id="SSF53223">
    <property type="entry name" value="Aminoacid dehydrogenase-like, N-terminal domain"/>
    <property type="match status" value="1"/>
</dbReference>
<dbReference type="PANTHER" id="PTHR42722:SF1">
    <property type="entry name" value="VALINE DEHYDROGENASE"/>
    <property type="match status" value="1"/>
</dbReference>
<dbReference type="Gene3D" id="3.40.50.10860">
    <property type="entry name" value="Leucine Dehydrogenase, chain A, domain 1"/>
    <property type="match status" value="1"/>
</dbReference>
<dbReference type="InterPro" id="IPR046346">
    <property type="entry name" value="Aminoacid_DH-like_N_sf"/>
</dbReference>
<evidence type="ECO:0000313" key="8">
    <source>
        <dbReference type="EMBL" id="GHF48100.1"/>
    </source>
</evidence>
<dbReference type="InterPro" id="IPR016211">
    <property type="entry name" value="Glu/Phe/Leu/Val/Trp_DH_bac/arc"/>
</dbReference>
<comment type="similarity">
    <text evidence="1 6">Belongs to the Glu/Leu/Phe/Val dehydrogenases family.</text>
</comment>